<dbReference type="Proteomes" id="UP000887565">
    <property type="component" value="Unplaced"/>
</dbReference>
<dbReference type="WBParaSite" id="nRc.2.0.1.t16270-RA">
    <property type="protein sequence ID" value="nRc.2.0.1.t16270-RA"/>
    <property type="gene ID" value="nRc.2.0.1.g16270"/>
</dbReference>
<evidence type="ECO:0000313" key="2">
    <source>
        <dbReference type="WBParaSite" id="nRc.2.0.1.t16270-RA"/>
    </source>
</evidence>
<reference evidence="2" key="1">
    <citation type="submission" date="2022-11" db="UniProtKB">
        <authorList>
            <consortium name="WormBaseParasite"/>
        </authorList>
    </citation>
    <scope>IDENTIFICATION</scope>
</reference>
<protein>
    <submittedName>
        <fullName evidence="2">Uncharacterized protein</fullName>
    </submittedName>
</protein>
<name>A0A915IQX7_ROMCU</name>
<sequence>MTSSAESIGILGGGPWAIKRARGAHVPFVGGYNATMLTSPVIFGMVDGFTLTGVAYFSGSGKADNEVGAETTAVAKNPIPITQTG</sequence>
<proteinExistence type="predicted"/>
<accession>A0A915IQX7</accession>
<evidence type="ECO:0000313" key="1">
    <source>
        <dbReference type="Proteomes" id="UP000887565"/>
    </source>
</evidence>
<dbReference type="AlphaFoldDB" id="A0A915IQX7"/>
<organism evidence="1 2">
    <name type="scientific">Romanomermis culicivorax</name>
    <name type="common">Nematode worm</name>
    <dbReference type="NCBI Taxonomy" id="13658"/>
    <lineage>
        <taxon>Eukaryota</taxon>
        <taxon>Metazoa</taxon>
        <taxon>Ecdysozoa</taxon>
        <taxon>Nematoda</taxon>
        <taxon>Enoplea</taxon>
        <taxon>Dorylaimia</taxon>
        <taxon>Mermithida</taxon>
        <taxon>Mermithoidea</taxon>
        <taxon>Mermithidae</taxon>
        <taxon>Romanomermis</taxon>
    </lineage>
</organism>
<keyword evidence="1" id="KW-1185">Reference proteome</keyword>